<keyword evidence="2" id="KW-1185">Reference proteome</keyword>
<sequence length="292" mass="32231">MASLDKLGLRCVGILVSVSLCLLVGCSRRDSLAEVCQASPAICQDLDLDSTCREARTPLVALRVALSKQPELLQQDETQFKQLQLVEAYNRCLKRASGIQHVNNPYLTNNAQRAYALTSLTLAQILEQTEGSTNPHLAYYHWVHLGDRQALRVLLAAQRNGQIKEAYILAGLATSQLDDEPDTARMLFLEALRNASAKEFVADWLLALAKVTPDREIKYLLQKTNIDLTERKADQRMLSAQLAAPAEVQAQLDQQALLLAKAFTSGSYSNSRWPDFLAGNKQVLPSIIAAEG</sequence>
<dbReference type="eggNOG" id="ENOG502Z7JD">
    <property type="taxonomic scope" value="Bacteria"/>
</dbReference>
<dbReference type="Proteomes" id="UP000029264">
    <property type="component" value="Unassembled WGS sequence"/>
</dbReference>
<protein>
    <recommendedName>
        <fullName evidence="3">DUF2989 domain-containing protein</fullName>
    </recommendedName>
</protein>
<evidence type="ECO:0008006" key="3">
    <source>
        <dbReference type="Google" id="ProtNLM"/>
    </source>
</evidence>
<evidence type="ECO:0000313" key="1">
    <source>
        <dbReference type="EMBL" id="KFZ36276.1"/>
    </source>
</evidence>
<dbReference type="EMBL" id="JPEO01000021">
    <property type="protein sequence ID" value="KFZ36276.1"/>
    <property type="molecule type" value="Genomic_DNA"/>
</dbReference>
<organism evidence="1 2">
    <name type="scientific">Shewanella mangrovi</name>
    <dbReference type="NCBI Taxonomy" id="1515746"/>
    <lineage>
        <taxon>Bacteria</taxon>
        <taxon>Pseudomonadati</taxon>
        <taxon>Pseudomonadota</taxon>
        <taxon>Gammaproteobacteria</taxon>
        <taxon>Alteromonadales</taxon>
        <taxon>Shewanellaceae</taxon>
        <taxon>Shewanella</taxon>
    </lineage>
</organism>
<dbReference type="Pfam" id="PF11207">
    <property type="entry name" value="DUF2989"/>
    <property type="match status" value="1"/>
</dbReference>
<evidence type="ECO:0000313" key="2">
    <source>
        <dbReference type="Proteomes" id="UP000029264"/>
    </source>
</evidence>
<comment type="caution">
    <text evidence="1">The sequence shown here is derived from an EMBL/GenBank/DDBJ whole genome shotgun (WGS) entry which is preliminary data.</text>
</comment>
<name>A0A094JUX3_9GAMM</name>
<gene>
    <name evidence="1" type="ORF">HR45_17385</name>
</gene>
<dbReference type="OrthoDB" id="5900133at2"/>
<dbReference type="InterPro" id="IPR021372">
    <property type="entry name" value="DUF2989"/>
</dbReference>
<dbReference type="PROSITE" id="PS51257">
    <property type="entry name" value="PROKAR_LIPOPROTEIN"/>
    <property type="match status" value="1"/>
</dbReference>
<reference evidence="1 2" key="1">
    <citation type="submission" date="2014-06" db="EMBL/GenBank/DDBJ databases">
        <title>Shewanella sp. YQH10.</title>
        <authorList>
            <person name="Liu Y."/>
            <person name="Zeng R."/>
        </authorList>
    </citation>
    <scope>NUCLEOTIDE SEQUENCE [LARGE SCALE GENOMIC DNA]</scope>
    <source>
        <strain evidence="1 2">YQH10</strain>
    </source>
</reference>
<dbReference type="STRING" id="1515746.HR45_17385"/>
<dbReference type="AlphaFoldDB" id="A0A094JUX3"/>
<proteinExistence type="predicted"/>
<dbReference type="RefSeq" id="WP_037445400.1">
    <property type="nucleotide sequence ID" value="NZ_JPEO01000021.1"/>
</dbReference>
<accession>A0A094JUX3</accession>